<evidence type="ECO:0000256" key="2">
    <source>
        <dbReference type="ARBA" id="ARBA00004127"/>
    </source>
</evidence>
<dbReference type="PANTHER" id="PTHR19317">
    <property type="entry name" value="PRENYLATED RAB ACCEPTOR 1-RELATED"/>
    <property type="match status" value="1"/>
</dbReference>
<dbReference type="Proteomes" id="UP000027138">
    <property type="component" value="Unassembled WGS sequence"/>
</dbReference>
<gene>
    <name evidence="8" type="ORF">JCGZ_09525</name>
</gene>
<evidence type="ECO:0000313" key="9">
    <source>
        <dbReference type="Proteomes" id="UP000027138"/>
    </source>
</evidence>
<dbReference type="Pfam" id="PF03208">
    <property type="entry name" value="PRA1"/>
    <property type="match status" value="1"/>
</dbReference>
<reference evidence="8 9" key="1">
    <citation type="journal article" date="2014" name="PLoS ONE">
        <title>Global Analysis of Gene Expression Profiles in Physic Nut (Jatropha curcas L.) Seedlings Exposed to Salt Stress.</title>
        <authorList>
            <person name="Zhang L."/>
            <person name="Zhang C."/>
            <person name="Wu P."/>
            <person name="Chen Y."/>
            <person name="Li M."/>
            <person name="Jiang H."/>
            <person name="Wu G."/>
        </authorList>
    </citation>
    <scope>NUCLEOTIDE SEQUENCE [LARGE SCALE GENOMIC DNA]</scope>
    <source>
        <strain evidence="9">cv. GZQX0401</strain>
        <tissue evidence="8">Young leaves</tissue>
    </source>
</reference>
<dbReference type="AlphaFoldDB" id="A0A067KVM3"/>
<sequence length="218" mass="23248">MPPSANNFSDGPAAAASAATTYTTIPISPADVISRSLQNFTATVSRLRPWPELIASGAFNRPDSFATALTRLRINSLYFRINYAIIVSACGALSLIGSPISLILFAFIFALWLLLHFFREDPLVLWGYQASDRLVFIGLLLVSLLAIWLSGGFWSLVLGVAIGVLICGAQASLRNSDGLFLDEQEAAFRPLIGSVSGSGSGYGAVSGSVPDRREFTLG</sequence>
<evidence type="ECO:0000256" key="4">
    <source>
        <dbReference type="ARBA" id="ARBA00022692"/>
    </source>
</evidence>
<keyword evidence="6 7" id="KW-0472">Membrane</keyword>
<evidence type="ECO:0000256" key="1">
    <source>
        <dbReference type="ARBA" id="ARBA00002501"/>
    </source>
</evidence>
<keyword evidence="5 7" id="KW-1133">Transmembrane helix</keyword>
<keyword evidence="4 7" id="KW-0812">Transmembrane</keyword>
<evidence type="ECO:0000256" key="3">
    <source>
        <dbReference type="ARBA" id="ARBA00006483"/>
    </source>
</evidence>
<protein>
    <recommendedName>
        <fullName evidence="7">PRA1 family protein</fullName>
    </recommendedName>
</protein>
<accession>A0A067KVM3</accession>
<comment type="similarity">
    <text evidence="3 7">Belongs to the PRA1 family.</text>
</comment>
<evidence type="ECO:0000313" key="8">
    <source>
        <dbReference type="EMBL" id="KDP36310.1"/>
    </source>
</evidence>
<evidence type="ECO:0000256" key="6">
    <source>
        <dbReference type="ARBA" id="ARBA00023136"/>
    </source>
</evidence>
<dbReference type="PANTHER" id="PTHR19317:SF53">
    <property type="entry name" value="PRA1 FAMILY PROTEIN G1"/>
    <property type="match status" value="1"/>
</dbReference>
<dbReference type="EMBL" id="KK914442">
    <property type="protein sequence ID" value="KDP36310.1"/>
    <property type="molecule type" value="Genomic_DNA"/>
</dbReference>
<dbReference type="GO" id="GO:0016020">
    <property type="term" value="C:membrane"/>
    <property type="evidence" value="ECO:0007669"/>
    <property type="project" value="UniProtKB-SubCell"/>
</dbReference>
<dbReference type="GO" id="GO:0016192">
    <property type="term" value="P:vesicle-mediated transport"/>
    <property type="evidence" value="ECO:0007669"/>
    <property type="project" value="TreeGrafter"/>
</dbReference>
<comment type="function">
    <text evidence="1 7">May be involved in both secretory and endocytic intracellular trafficking in the endosomal/prevacuolar compartments.</text>
</comment>
<comment type="subcellular location">
    <subcellularLocation>
        <location evidence="2">Endomembrane system</location>
        <topology evidence="2">Multi-pass membrane protein</topology>
    </subcellularLocation>
    <subcellularLocation>
        <location evidence="7">Membrane</location>
        <topology evidence="7">Multi-pass membrane protein</topology>
    </subcellularLocation>
</comment>
<proteinExistence type="inferred from homology"/>
<feature type="transmembrane region" description="Helical" evidence="7">
    <location>
        <begin position="134"/>
        <end position="167"/>
    </location>
</feature>
<evidence type="ECO:0000256" key="7">
    <source>
        <dbReference type="RuleBase" id="RU363107"/>
    </source>
</evidence>
<dbReference type="GO" id="GO:0005794">
    <property type="term" value="C:Golgi apparatus"/>
    <property type="evidence" value="ECO:0007669"/>
    <property type="project" value="TreeGrafter"/>
</dbReference>
<dbReference type="InterPro" id="IPR004895">
    <property type="entry name" value="Prenylated_rab_accept_PRA1"/>
</dbReference>
<organism evidence="8 9">
    <name type="scientific">Jatropha curcas</name>
    <name type="common">Barbados nut</name>
    <dbReference type="NCBI Taxonomy" id="180498"/>
    <lineage>
        <taxon>Eukaryota</taxon>
        <taxon>Viridiplantae</taxon>
        <taxon>Streptophyta</taxon>
        <taxon>Embryophyta</taxon>
        <taxon>Tracheophyta</taxon>
        <taxon>Spermatophyta</taxon>
        <taxon>Magnoliopsida</taxon>
        <taxon>eudicotyledons</taxon>
        <taxon>Gunneridae</taxon>
        <taxon>Pentapetalae</taxon>
        <taxon>rosids</taxon>
        <taxon>fabids</taxon>
        <taxon>Malpighiales</taxon>
        <taxon>Euphorbiaceae</taxon>
        <taxon>Crotonoideae</taxon>
        <taxon>Jatropheae</taxon>
        <taxon>Jatropha</taxon>
    </lineage>
</organism>
<evidence type="ECO:0000256" key="5">
    <source>
        <dbReference type="ARBA" id="ARBA00022989"/>
    </source>
</evidence>
<keyword evidence="7" id="KW-0813">Transport</keyword>
<feature type="transmembrane region" description="Helical" evidence="7">
    <location>
        <begin position="81"/>
        <end position="114"/>
    </location>
</feature>
<keyword evidence="9" id="KW-1185">Reference proteome</keyword>
<name>A0A067KVM3_JATCU</name>
<dbReference type="OrthoDB" id="63113at2759"/>
<dbReference type="GO" id="GO:0005783">
    <property type="term" value="C:endoplasmic reticulum"/>
    <property type="evidence" value="ECO:0007669"/>
    <property type="project" value="TreeGrafter"/>
</dbReference>
<dbReference type="STRING" id="180498.A0A067KVM3"/>